<keyword evidence="5" id="KW-1185">Reference proteome</keyword>
<dbReference type="Pfam" id="PF02397">
    <property type="entry name" value="Bac_transf"/>
    <property type="match status" value="1"/>
</dbReference>
<accession>A0ABU5I706</accession>
<dbReference type="PANTHER" id="PTHR30576:SF10">
    <property type="entry name" value="SLL5057 PROTEIN"/>
    <property type="match status" value="1"/>
</dbReference>
<dbReference type="GO" id="GO:0016740">
    <property type="term" value="F:transferase activity"/>
    <property type="evidence" value="ECO:0007669"/>
    <property type="project" value="UniProtKB-KW"/>
</dbReference>
<proteinExistence type="inferred from homology"/>
<comment type="caution">
    <text evidence="4">The sequence shown here is derived from an EMBL/GenBank/DDBJ whole genome shotgun (WGS) entry which is preliminary data.</text>
</comment>
<reference evidence="4 5" key="1">
    <citation type="submission" date="2023-12" db="EMBL/GenBank/DDBJ databases">
        <title>Description of Novel Strain Fulvimarina sp. 2208YS6-2-32 isolated from Uroteuthis (Photololigo) edulis.</title>
        <authorList>
            <person name="Park J.-S."/>
        </authorList>
    </citation>
    <scope>NUCLEOTIDE SEQUENCE [LARGE SCALE GENOMIC DNA]</scope>
    <source>
        <strain evidence="4 5">2208YS6-2-32</strain>
    </source>
</reference>
<dbReference type="EC" id="2.7.8.-" evidence="4"/>
<keyword evidence="2" id="KW-0270">Exopolysaccharide synthesis</keyword>
<evidence type="ECO:0000256" key="2">
    <source>
        <dbReference type="ARBA" id="ARBA00023169"/>
    </source>
</evidence>
<evidence type="ECO:0000313" key="4">
    <source>
        <dbReference type="EMBL" id="MDY8111181.1"/>
    </source>
</evidence>
<protein>
    <submittedName>
        <fullName evidence="4">Sugar transferase</fullName>
        <ecNumber evidence="4">2.7.8.-</ecNumber>
    </submittedName>
</protein>
<sequence>MKRAFDILASLAGLVLTGWLIVLLALLVRRESDGPGLFRQERVGFRGRPFHCYKLRTMKRETPSGASHDTPAAFVTPLGARLRRYKLDELPQLWNVLKGEMSLVGPRPCLPMQAELIAARERHGAFSVRPGITGRAQVAGIDMSDPQRLAVIDGAYASGRSFIEDIRIIVATVLGSGRGDRVALEAMPLEDSGKRAGDP</sequence>
<dbReference type="PANTHER" id="PTHR30576">
    <property type="entry name" value="COLANIC BIOSYNTHESIS UDP-GLUCOSE LIPID CARRIER TRANSFERASE"/>
    <property type="match status" value="1"/>
</dbReference>
<evidence type="ECO:0000256" key="1">
    <source>
        <dbReference type="ARBA" id="ARBA00006464"/>
    </source>
</evidence>
<organism evidence="4 5">
    <name type="scientific">Fulvimarina uroteuthidis</name>
    <dbReference type="NCBI Taxonomy" id="3098149"/>
    <lineage>
        <taxon>Bacteria</taxon>
        <taxon>Pseudomonadati</taxon>
        <taxon>Pseudomonadota</taxon>
        <taxon>Alphaproteobacteria</taxon>
        <taxon>Hyphomicrobiales</taxon>
        <taxon>Aurantimonadaceae</taxon>
        <taxon>Fulvimarina</taxon>
    </lineage>
</organism>
<dbReference type="InterPro" id="IPR003362">
    <property type="entry name" value="Bact_transf"/>
</dbReference>
<keyword evidence="4" id="KW-0808">Transferase</keyword>
<dbReference type="EMBL" id="JAXLPB010000015">
    <property type="protein sequence ID" value="MDY8111181.1"/>
    <property type="molecule type" value="Genomic_DNA"/>
</dbReference>
<evidence type="ECO:0000313" key="5">
    <source>
        <dbReference type="Proteomes" id="UP001294412"/>
    </source>
</evidence>
<feature type="domain" description="Bacterial sugar transferase" evidence="3">
    <location>
        <begin position="2"/>
        <end position="173"/>
    </location>
</feature>
<dbReference type="RefSeq" id="WP_322189385.1">
    <property type="nucleotide sequence ID" value="NZ_JAXLPB010000015.1"/>
</dbReference>
<name>A0ABU5I706_9HYPH</name>
<comment type="similarity">
    <text evidence="1">Belongs to the bacterial sugar transferase family.</text>
</comment>
<dbReference type="Proteomes" id="UP001294412">
    <property type="component" value="Unassembled WGS sequence"/>
</dbReference>
<gene>
    <name evidence="4" type="ORF">U0C82_18865</name>
</gene>
<evidence type="ECO:0000259" key="3">
    <source>
        <dbReference type="Pfam" id="PF02397"/>
    </source>
</evidence>